<evidence type="ECO:0000256" key="1">
    <source>
        <dbReference type="SAM" id="MobiDB-lite"/>
    </source>
</evidence>
<gene>
    <name evidence="2" type="ORF">BKA15_005467</name>
</gene>
<accession>A0A7Y9ICL5</accession>
<protein>
    <recommendedName>
        <fullName evidence="4">DUF885 domain-containing protein</fullName>
    </recommendedName>
</protein>
<name>A0A7Y9ICL5_9ACTN</name>
<sequence length="403" mass="43700">MAVSDDWFRSYAELALRLDRAVRSATGEVSLIYREPSAWQERVAAEPEPAPADLVVACQAVRRELPLTGPRAAFVAAQLAAMSAVAERLNGADRPFLAYASRCLGTPLRRVPEDELAAAHQRLAAALPPGPGSLADRLLAWRQAHLLPAERVIEFAHRAIAATVARTRELVPLPEALTIDVELDPGAHRGHYEGGSAGTIFLSNSQPFNGADLLNIVAHEGFPGHIAESLLKEPLNGREPEHAIRFLPSPPFVVSEGIGLHAQYVIFPDDQAQRWLTDQVFVPLGRATTGDFAAIHRARDALWGAWVNAAILAAEGSGDGELGGYLRRWALLSEAEAAWAVTAVRSPAMGAYVLGYQAGHRLVGDWLDRPDRTDRFRRLLTEPTLPGDLGSRSDPADDHDPVR</sequence>
<dbReference type="RefSeq" id="WP_179756237.1">
    <property type="nucleotide sequence ID" value="NZ_JACCBU010000001.1"/>
</dbReference>
<proteinExistence type="predicted"/>
<dbReference type="AlphaFoldDB" id="A0A7Y9ICL5"/>
<feature type="region of interest" description="Disordered" evidence="1">
    <location>
        <begin position="382"/>
        <end position="403"/>
    </location>
</feature>
<evidence type="ECO:0000313" key="3">
    <source>
        <dbReference type="Proteomes" id="UP000569914"/>
    </source>
</evidence>
<keyword evidence="3" id="KW-1185">Reference proteome</keyword>
<reference evidence="2 3" key="1">
    <citation type="submission" date="2020-07" db="EMBL/GenBank/DDBJ databases">
        <title>Sequencing the genomes of 1000 actinobacteria strains.</title>
        <authorList>
            <person name="Klenk H.-P."/>
        </authorList>
    </citation>
    <scope>NUCLEOTIDE SEQUENCE [LARGE SCALE GENOMIC DNA]</scope>
    <source>
        <strain evidence="2 3">DSM 22083</strain>
    </source>
</reference>
<dbReference type="EMBL" id="JACCBU010000001">
    <property type="protein sequence ID" value="NYE74138.1"/>
    <property type="molecule type" value="Genomic_DNA"/>
</dbReference>
<feature type="compositionally biased region" description="Basic and acidic residues" evidence="1">
    <location>
        <begin position="394"/>
        <end position="403"/>
    </location>
</feature>
<evidence type="ECO:0008006" key="4">
    <source>
        <dbReference type="Google" id="ProtNLM"/>
    </source>
</evidence>
<organism evidence="2 3">
    <name type="scientific">Microlunatus parietis</name>
    <dbReference type="NCBI Taxonomy" id="682979"/>
    <lineage>
        <taxon>Bacteria</taxon>
        <taxon>Bacillati</taxon>
        <taxon>Actinomycetota</taxon>
        <taxon>Actinomycetes</taxon>
        <taxon>Propionibacteriales</taxon>
        <taxon>Propionibacteriaceae</taxon>
        <taxon>Microlunatus</taxon>
    </lineage>
</organism>
<comment type="caution">
    <text evidence="2">The sequence shown here is derived from an EMBL/GenBank/DDBJ whole genome shotgun (WGS) entry which is preliminary data.</text>
</comment>
<evidence type="ECO:0000313" key="2">
    <source>
        <dbReference type="EMBL" id="NYE74138.1"/>
    </source>
</evidence>
<dbReference type="Proteomes" id="UP000569914">
    <property type="component" value="Unassembled WGS sequence"/>
</dbReference>